<keyword evidence="10" id="KW-1185">Reference proteome</keyword>
<dbReference type="GO" id="GO:0003712">
    <property type="term" value="F:transcription coregulator activity"/>
    <property type="evidence" value="ECO:0007669"/>
    <property type="project" value="InterPro"/>
</dbReference>
<organism evidence="9 10">
    <name type="scientific">Wickerhamomyces anomalus (strain ATCC 58044 / CBS 1984 / NCYC 433 / NRRL Y-366-8)</name>
    <name type="common">Yeast</name>
    <name type="synonym">Hansenula anomala</name>
    <dbReference type="NCBI Taxonomy" id="683960"/>
    <lineage>
        <taxon>Eukaryota</taxon>
        <taxon>Fungi</taxon>
        <taxon>Dikarya</taxon>
        <taxon>Ascomycota</taxon>
        <taxon>Saccharomycotina</taxon>
        <taxon>Saccharomycetes</taxon>
        <taxon>Phaffomycetales</taxon>
        <taxon>Wickerhamomycetaceae</taxon>
        <taxon>Wickerhamomyces</taxon>
    </lineage>
</organism>
<protein>
    <recommendedName>
        <fullName evidence="7">Mediator of RNA polymerase II transcription subunit 9</fullName>
    </recommendedName>
    <alternativeName>
        <fullName evidence="7">Mediator complex subunit 9</fullName>
    </alternativeName>
</protein>
<feature type="compositionally biased region" description="Basic and acidic residues" evidence="8">
    <location>
        <begin position="14"/>
        <end position="23"/>
    </location>
</feature>
<evidence type="ECO:0000256" key="7">
    <source>
        <dbReference type="RuleBase" id="RU364145"/>
    </source>
</evidence>
<evidence type="ECO:0000256" key="8">
    <source>
        <dbReference type="SAM" id="MobiDB-lite"/>
    </source>
</evidence>
<dbReference type="RefSeq" id="XP_019037526.1">
    <property type="nucleotide sequence ID" value="XM_019183741.1"/>
</dbReference>
<feature type="region of interest" description="Disordered" evidence="8">
    <location>
        <begin position="120"/>
        <end position="226"/>
    </location>
</feature>
<feature type="compositionally biased region" description="Basic and acidic residues" evidence="8">
    <location>
        <begin position="156"/>
        <end position="167"/>
    </location>
</feature>
<dbReference type="GeneID" id="30200987"/>
<dbReference type="GO" id="GO:0006357">
    <property type="term" value="P:regulation of transcription by RNA polymerase II"/>
    <property type="evidence" value="ECO:0007669"/>
    <property type="project" value="InterPro"/>
</dbReference>
<evidence type="ECO:0000256" key="3">
    <source>
        <dbReference type="ARBA" id="ARBA00023015"/>
    </source>
</evidence>
<dbReference type="GO" id="GO:0016592">
    <property type="term" value="C:mediator complex"/>
    <property type="evidence" value="ECO:0007669"/>
    <property type="project" value="InterPro"/>
</dbReference>
<evidence type="ECO:0000313" key="10">
    <source>
        <dbReference type="Proteomes" id="UP000094112"/>
    </source>
</evidence>
<evidence type="ECO:0000256" key="1">
    <source>
        <dbReference type="ARBA" id="ARBA00004123"/>
    </source>
</evidence>
<evidence type="ECO:0000256" key="5">
    <source>
        <dbReference type="ARBA" id="ARBA00023163"/>
    </source>
</evidence>
<reference evidence="9 10" key="1">
    <citation type="journal article" date="2016" name="Proc. Natl. Acad. Sci. U.S.A.">
        <title>Comparative genomics of biotechnologically important yeasts.</title>
        <authorList>
            <person name="Riley R."/>
            <person name="Haridas S."/>
            <person name="Wolfe K.H."/>
            <person name="Lopes M.R."/>
            <person name="Hittinger C.T."/>
            <person name="Goeker M."/>
            <person name="Salamov A.A."/>
            <person name="Wisecaver J.H."/>
            <person name="Long T.M."/>
            <person name="Calvey C.H."/>
            <person name="Aerts A.L."/>
            <person name="Barry K.W."/>
            <person name="Choi C."/>
            <person name="Clum A."/>
            <person name="Coughlan A.Y."/>
            <person name="Deshpande S."/>
            <person name="Douglass A.P."/>
            <person name="Hanson S.J."/>
            <person name="Klenk H.-P."/>
            <person name="LaButti K.M."/>
            <person name="Lapidus A."/>
            <person name="Lindquist E.A."/>
            <person name="Lipzen A.M."/>
            <person name="Meier-Kolthoff J.P."/>
            <person name="Ohm R.A."/>
            <person name="Otillar R.P."/>
            <person name="Pangilinan J.L."/>
            <person name="Peng Y."/>
            <person name="Rokas A."/>
            <person name="Rosa C.A."/>
            <person name="Scheuner C."/>
            <person name="Sibirny A.A."/>
            <person name="Slot J.C."/>
            <person name="Stielow J.B."/>
            <person name="Sun H."/>
            <person name="Kurtzman C.P."/>
            <person name="Blackwell M."/>
            <person name="Grigoriev I.V."/>
            <person name="Jeffries T.W."/>
        </authorList>
    </citation>
    <scope>NUCLEOTIDE SEQUENCE [LARGE SCALE GENOMIC DNA]</scope>
    <source>
        <strain evidence="10">ATCC 58044 / CBS 1984 / NCYC 433 / NRRL Y-366-8</strain>
    </source>
</reference>
<feature type="compositionally biased region" description="Polar residues" evidence="8">
    <location>
        <begin position="1"/>
        <end position="10"/>
    </location>
</feature>
<keyword evidence="5 7" id="KW-0804">Transcription</keyword>
<keyword evidence="6 7" id="KW-0539">Nucleus</keyword>
<proteinExistence type="inferred from homology"/>
<comment type="subunit">
    <text evidence="7">Component of the Mediator complex.</text>
</comment>
<evidence type="ECO:0000313" key="9">
    <source>
        <dbReference type="EMBL" id="ODQ58319.1"/>
    </source>
</evidence>
<dbReference type="InterPro" id="IPR011425">
    <property type="entry name" value="Med9"/>
</dbReference>
<keyword evidence="4 7" id="KW-0010">Activator</keyword>
<accession>A0A1E3NYN8</accession>
<comment type="function">
    <text evidence="7">Component of the Mediator complex, a coactivator involved in the regulated transcription of nearly all RNA polymerase II-dependent genes. Mediator functions as a bridge to convey information from gene-specific regulatory proteins to the basal RNA polymerase II transcription machinery. Mediator is recruited to promoters by direct interactions with regulatory proteins and serves as a scaffold for the assembly of a functional preinitiation complex with RNA polymerase II and the general transcription factors.</text>
</comment>
<comment type="similarity">
    <text evidence="2 7">Belongs to the Mediator complex subunit 9 family.</text>
</comment>
<feature type="region of interest" description="Disordered" evidence="8">
    <location>
        <begin position="1"/>
        <end position="23"/>
    </location>
</feature>
<keyword evidence="3 7" id="KW-0805">Transcription regulation</keyword>
<feature type="compositionally biased region" description="Acidic residues" evidence="8">
    <location>
        <begin position="215"/>
        <end position="226"/>
    </location>
</feature>
<dbReference type="OrthoDB" id="3991607at2759"/>
<comment type="subcellular location">
    <subcellularLocation>
        <location evidence="1 7">Nucleus</location>
    </subcellularLocation>
</comment>
<dbReference type="AlphaFoldDB" id="A0A1E3NYN8"/>
<name>A0A1E3NYN8_WICAA</name>
<sequence>MSNLRHSSPFTPDIRLKSEESKLDEESKLKDAEAAIQELKNLELLPLVLDIVEDVNSGKLLPKDVDNAAGTLKVRINKAREILRNIHGLSETPDERAARVERLTKNISRKTAALQKLRARVGERITLPDPPTPKEDEDEVMKETKLESVEPQSPQDEQKADNVRKETPTPQTEAQNDGTIQSQPLQQSDTFMTEDTANFDFENFNDFPAIGNQDNDQDGDINMDTS</sequence>
<dbReference type="Proteomes" id="UP000094112">
    <property type="component" value="Unassembled WGS sequence"/>
</dbReference>
<feature type="compositionally biased region" description="Polar residues" evidence="8">
    <location>
        <begin position="168"/>
        <end position="196"/>
    </location>
</feature>
<evidence type="ECO:0000256" key="4">
    <source>
        <dbReference type="ARBA" id="ARBA00023159"/>
    </source>
</evidence>
<evidence type="ECO:0000256" key="6">
    <source>
        <dbReference type="ARBA" id="ARBA00023242"/>
    </source>
</evidence>
<dbReference type="EMBL" id="KV454212">
    <property type="protein sequence ID" value="ODQ58319.1"/>
    <property type="molecule type" value="Genomic_DNA"/>
</dbReference>
<gene>
    <name evidence="7" type="primary">MED9</name>
    <name evidence="9" type="ORF">WICANDRAFT_64455</name>
</gene>
<evidence type="ECO:0000256" key="2">
    <source>
        <dbReference type="ARBA" id="ARBA00008089"/>
    </source>
</evidence>
<dbReference type="Pfam" id="PF07544">
    <property type="entry name" value="Med9"/>
    <property type="match status" value="1"/>
</dbReference>